<dbReference type="InterPro" id="IPR005260">
    <property type="entry name" value="Asp_kin_monofn"/>
</dbReference>
<evidence type="ECO:0000256" key="16">
    <source>
        <dbReference type="PIRSR" id="PIRSR000726-1"/>
    </source>
</evidence>
<evidence type="ECO:0000256" key="18">
    <source>
        <dbReference type="RuleBase" id="RU004249"/>
    </source>
</evidence>
<gene>
    <name evidence="21" type="ORF">SLINC_5462</name>
</gene>
<comment type="similarity">
    <text evidence="5 17">Belongs to the aspartokinase family.</text>
</comment>
<evidence type="ECO:0000256" key="15">
    <source>
        <dbReference type="ARBA" id="ARBA00047872"/>
    </source>
</evidence>
<dbReference type="UniPathway" id="UPA00050">
    <property type="reaction ID" value="UER00461"/>
</dbReference>
<feature type="domain" description="Aspartate/glutamate/uridylate kinase" evidence="19">
    <location>
        <begin position="6"/>
        <end position="231"/>
    </location>
</feature>
<dbReference type="NCBIfam" id="TIGR00657">
    <property type="entry name" value="asp_kinases"/>
    <property type="match status" value="1"/>
</dbReference>
<keyword evidence="13" id="KW-0220">Diaminopimelate biosynthesis</keyword>
<evidence type="ECO:0000256" key="14">
    <source>
        <dbReference type="ARBA" id="ARBA00023154"/>
    </source>
</evidence>
<organism evidence="21 22">
    <name type="scientific">Streptomyces lincolnensis</name>
    <dbReference type="NCBI Taxonomy" id="1915"/>
    <lineage>
        <taxon>Bacteria</taxon>
        <taxon>Bacillati</taxon>
        <taxon>Actinomycetota</taxon>
        <taxon>Actinomycetes</taxon>
        <taxon>Kitasatosporales</taxon>
        <taxon>Streptomycetaceae</taxon>
        <taxon>Streptomyces</taxon>
    </lineage>
</organism>
<dbReference type="GO" id="GO:0005829">
    <property type="term" value="C:cytosol"/>
    <property type="evidence" value="ECO:0007669"/>
    <property type="project" value="TreeGrafter"/>
</dbReference>
<feature type="binding site" evidence="16">
    <location>
        <position position="186"/>
    </location>
    <ligand>
        <name>ATP</name>
        <dbReference type="ChEBI" id="CHEBI:30616"/>
    </ligand>
</feature>
<evidence type="ECO:0000256" key="9">
    <source>
        <dbReference type="ARBA" id="ARBA00022679"/>
    </source>
</evidence>
<reference evidence="21 22" key="1">
    <citation type="submission" date="2016-07" db="EMBL/GenBank/DDBJ databases">
        <title>Enhancement of antibiotic productionsby engineered nitrateutilization in actinobacteria.</title>
        <authorList>
            <person name="Meng S.C."/>
        </authorList>
    </citation>
    <scope>NUCLEOTIDE SEQUENCE [LARGE SCALE GENOMIC DNA]</scope>
    <source>
        <strain evidence="21 22">NRRL 2936</strain>
    </source>
</reference>
<evidence type="ECO:0000313" key="21">
    <source>
        <dbReference type="EMBL" id="ANS67686.1"/>
    </source>
</evidence>
<evidence type="ECO:0000256" key="3">
    <source>
        <dbReference type="ARBA" id="ARBA00004986"/>
    </source>
</evidence>
<dbReference type="Gene3D" id="3.30.2130.10">
    <property type="entry name" value="VC0802-like"/>
    <property type="match status" value="1"/>
</dbReference>
<dbReference type="PIRSF" id="PIRSF000726">
    <property type="entry name" value="Asp_kin"/>
    <property type="match status" value="1"/>
</dbReference>
<dbReference type="GO" id="GO:0019877">
    <property type="term" value="P:diaminopimelate biosynthetic process"/>
    <property type="evidence" value="ECO:0007669"/>
    <property type="project" value="UniProtKB-KW"/>
</dbReference>
<dbReference type="NCBIfam" id="NF005155">
    <property type="entry name" value="PRK06635.1-4"/>
    <property type="match status" value="1"/>
</dbReference>
<evidence type="ECO:0000259" key="20">
    <source>
        <dbReference type="Pfam" id="PF22468"/>
    </source>
</evidence>
<protein>
    <recommendedName>
        <fullName evidence="7 17">Aspartokinase</fullName>
        <ecNumber evidence="6 17">2.7.2.4</ecNumber>
    </recommendedName>
</protein>
<dbReference type="SUPFAM" id="SSF53633">
    <property type="entry name" value="Carbamate kinase-like"/>
    <property type="match status" value="1"/>
</dbReference>
<sequence>MSTMRCLVQKYGGTSVAGIDRLRRAAAALAASHAVRPTVAVVSAQGDTTDRLLAAAAEAGSGDHTRETDQLLVTGEIASAALLALCLRKLGVDAVSCTGGQAGITVRGPAGEGRVAAIDTAAVRGHLAAGRLVVVAGFHGIGGDGDVLTLGRGGSDTTAIALAAALGAERCEIFTDVAGVHTADPRLVPQARLLPAVPVDVMTEMAFAGARVLHDRAVELAAAQDLTVIVKSAFEEGEGTVISSRQDAAALEDHGIMGIAHDLDVTRVLIHGPGGGEDAAAAVLEVFARHNAPVDLVARSGPHEAEFRMGFTTRDSDLRRLEPDLRAGVARSGHRIEFDGGVAKVSLIGIGLLNRPQHTARLLSLLGAAGIPVGWLSTSQLRVSVTVPRGQVRDALALLHREFGLDQEPADVPDGQPLSLIGG</sequence>
<dbReference type="UniPathway" id="UPA00034">
    <property type="reaction ID" value="UER00015"/>
</dbReference>
<evidence type="ECO:0000256" key="10">
    <source>
        <dbReference type="ARBA" id="ARBA00022741"/>
    </source>
</evidence>
<evidence type="ECO:0000256" key="17">
    <source>
        <dbReference type="RuleBase" id="RU003448"/>
    </source>
</evidence>
<comment type="pathway">
    <text evidence="4 18">Amino-acid biosynthesis; L-threonine biosynthesis; L-threonine from L-aspartate: step 1/5.</text>
</comment>
<dbReference type="GO" id="GO:0005524">
    <property type="term" value="F:ATP binding"/>
    <property type="evidence" value="ECO:0007669"/>
    <property type="project" value="UniProtKB-KW"/>
</dbReference>
<dbReference type="InterPro" id="IPR001048">
    <property type="entry name" value="Asp/Glu/Uridylate_kinase"/>
</dbReference>
<dbReference type="Pfam" id="PF22468">
    <property type="entry name" value="ACT_9"/>
    <property type="match status" value="1"/>
</dbReference>
<feature type="domain" description="Aspartokinase ACT" evidence="20">
    <location>
        <begin position="345"/>
        <end position="403"/>
    </location>
</feature>
<dbReference type="GO" id="GO:0009090">
    <property type="term" value="P:homoserine biosynthetic process"/>
    <property type="evidence" value="ECO:0007669"/>
    <property type="project" value="TreeGrafter"/>
</dbReference>
<comment type="pathway">
    <text evidence="2 18">Amino-acid biosynthesis; L-lysine biosynthesis via DAP pathway; (S)-tetrahydrodipicolinate from L-aspartate: step 1/4.</text>
</comment>
<evidence type="ECO:0000256" key="5">
    <source>
        <dbReference type="ARBA" id="ARBA00010122"/>
    </source>
</evidence>
<keyword evidence="11 17" id="KW-0418">Kinase</keyword>
<keyword evidence="9 17" id="KW-0808">Transferase</keyword>
<evidence type="ECO:0000256" key="4">
    <source>
        <dbReference type="ARBA" id="ARBA00005139"/>
    </source>
</evidence>
<evidence type="ECO:0000313" key="22">
    <source>
        <dbReference type="Proteomes" id="UP000092598"/>
    </source>
</evidence>
<dbReference type="InterPro" id="IPR036393">
    <property type="entry name" value="AceGlu_kinase-like_sf"/>
</dbReference>
<dbReference type="Proteomes" id="UP000092598">
    <property type="component" value="Chromosome"/>
</dbReference>
<feature type="binding site" evidence="16">
    <location>
        <position position="49"/>
    </location>
    <ligand>
        <name>substrate</name>
    </ligand>
</feature>
<keyword evidence="14" id="KW-0457">Lysine biosynthesis</keyword>
<accession>A0A1B1MGD8</accession>
<keyword evidence="8 18" id="KW-0028">Amino-acid biosynthesis</keyword>
<dbReference type="PANTHER" id="PTHR21499">
    <property type="entry name" value="ASPARTATE KINASE"/>
    <property type="match status" value="1"/>
</dbReference>
<dbReference type="EC" id="2.7.2.4" evidence="6 17"/>
<dbReference type="SUPFAM" id="SSF55021">
    <property type="entry name" value="ACT-like"/>
    <property type="match status" value="1"/>
</dbReference>
<evidence type="ECO:0000256" key="6">
    <source>
        <dbReference type="ARBA" id="ARBA00013059"/>
    </source>
</evidence>
<evidence type="ECO:0000259" key="19">
    <source>
        <dbReference type="Pfam" id="PF00696"/>
    </source>
</evidence>
<dbReference type="GO" id="GO:0009089">
    <property type="term" value="P:lysine biosynthetic process via diaminopimelate"/>
    <property type="evidence" value="ECO:0007669"/>
    <property type="project" value="UniProtKB-UniPathway"/>
</dbReference>
<dbReference type="UniPathway" id="UPA00051">
    <property type="reaction ID" value="UER00462"/>
</dbReference>
<evidence type="ECO:0000256" key="2">
    <source>
        <dbReference type="ARBA" id="ARBA00004766"/>
    </source>
</evidence>
<dbReference type="Gene3D" id="3.40.1160.10">
    <property type="entry name" value="Acetylglutamate kinase-like"/>
    <property type="match status" value="1"/>
</dbReference>
<feature type="binding site" evidence="16">
    <location>
        <position position="76"/>
    </location>
    <ligand>
        <name>substrate</name>
    </ligand>
</feature>
<dbReference type="PROSITE" id="PS00324">
    <property type="entry name" value="ASPARTOKINASE"/>
    <property type="match status" value="1"/>
</dbReference>
<keyword evidence="10 16" id="KW-0547">Nucleotide-binding</keyword>
<dbReference type="AlphaFoldDB" id="A0A1B1MGD8"/>
<dbReference type="InterPro" id="IPR045865">
    <property type="entry name" value="ACT-like_dom_sf"/>
</dbReference>
<evidence type="ECO:0000256" key="11">
    <source>
        <dbReference type="ARBA" id="ARBA00022777"/>
    </source>
</evidence>
<evidence type="ECO:0000256" key="13">
    <source>
        <dbReference type="ARBA" id="ARBA00022915"/>
    </source>
</evidence>
<dbReference type="PATRIC" id="fig|1915.4.peg.6059"/>
<name>A0A1B1MGD8_STRLN</name>
<dbReference type="GO" id="GO:0004072">
    <property type="term" value="F:aspartate kinase activity"/>
    <property type="evidence" value="ECO:0007669"/>
    <property type="project" value="UniProtKB-EC"/>
</dbReference>
<dbReference type="PANTHER" id="PTHR21499:SF3">
    <property type="entry name" value="ASPARTOKINASE"/>
    <property type="match status" value="1"/>
</dbReference>
<comment type="pathway">
    <text evidence="3 18">Amino-acid biosynthesis; L-methionine biosynthesis via de novo pathway; L-homoserine from L-aspartate: step 1/3.</text>
</comment>
<dbReference type="InterPro" id="IPR054352">
    <property type="entry name" value="ACT_Aspartokinase"/>
</dbReference>
<dbReference type="InterPro" id="IPR001341">
    <property type="entry name" value="Asp_kinase"/>
</dbReference>
<evidence type="ECO:0000256" key="1">
    <source>
        <dbReference type="ARBA" id="ARBA00002843"/>
    </source>
</evidence>
<feature type="binding site" evidence="16">
    <location>
        <begin position="175"/>
        <end position="176"/>
    </location>
    <ligand>
        <name>ATP</name>
        <dbReference type="ChEBI" id="CHEBI:30616"/>
    </ligand>
</feature>
<dbReference type="KEGG" id="sls:SLINC_5462"/>
<evidence type="ECO:0000256" key="7">
    <source>
        <dbReference type="ARBA" id="ARBA00016273"/>
    </source>
</evidence>
<evidence type="ECO:0000256" key="12">
    <source>
        <dbReference type="ARBA" id="ARBA00022840"/>
    </source>
</evidence>
<dbReference type="InterPro" id="IPR018042">
    <property type="entry name" value="Aspartate_kinase_CS"/>
</dbReference>
<evidence type="ECO:0000256" key="8">
    <source>
        <dbReference type="ARBA" id="ARBA00022605"/>
    </source>
</evidence>
<comment type="catalytic activity">
    <reaction evidence="15 17">
        <text>L-aspartate + ATP = 4-phospho-L-aspartate + ADP</text>
        <dbReference type="Rhea" id="RHEA:23776"/>
        <dbReference type="ChEBI" id="CHEBI:29991"/>
        <dbReference type="ChEBI" id="CHEBI:30616"/>
        <dbReference type="ChEBI" id="CHEBI:57535"/>
        <dbReference type="ChEBI" id="CHEBI:456216"/>
        <dbReference type="EC" id="2.7.2.4"/>
    </reaction>
</comment>
<dbReference type="Pfam" id="PF00696">
    <property type="entry name" value="AA_kinase"/>
    <property type="match status" value="1"/>
</dbReference>
<dbReference type="EMBL" id="CP016438">
    <property type="protein sequence ID" value="ANS67686.1"/>
    <property type="molecule type" value="Genomic_DNA"/>
</dbReference>
<dbReference type="STRING" id="1915.SLINC_5462"/>
<keyword evidence="12 16" id="KW-0067">ATP-binding</keyword>
<proteinExistence type="inferred from homology"/>
<dbReference type="GO" id="GO:0009088">
    <property type="term" value="P:threonine biosynthetic process"/>
    <property type="evidence" value="ECO:0007669"/>
    <property type="project" value="UniProtKB-UniPathway"/>
</dbReference>
<comment type="function">
    <text evidence="1">Catalyzes the phosphorylation of the beta-carboxyl group of aspartic acid with ATP to yield 4-phospho-L-aspartate, which is involved in the branched biosynthetic pathway leading to the biosynthesis of amino acids lysine, threonine, isoleucine and methionine.</text>
</comment>
<feature type="binding site" evidence="16">
    <location>
        <begin position="10"/>
        <end position="13"/>
    </location>
    <ligand>
        <name>ATP</name>
        <dbReference type="ChEBI" id="CHEBI:30616"/>
    </ligand>
</feature>
<keyword evidence="22" id="KW-1185">Reference proteome</keyword>